<dbReference type="InterPro" id="IPR046198">
    <property type="entry name" value="DUF6230"/>
</dbReference>
<dbReference type="RefSeq" id="WP_185056421.1">
    <property type="nucleotide sequence ID" value="NZ_BAABIX010000049.1"/>
</dbReference>
<keyword evidence="2" id="KW-1185">Reference proteome</keyword>
<evidence type="ECO:0008006" key="3">
    <source>
        <dbReference type="Google" id="ProtNLM"/>
    </source>
</evidence>
<dbReference type="AlphaFoldDB" id="A0A840PKG7"/>
<dbReference type="Pfam" id="PF19741">
    <property type="entry name" value="DUF6230"/>
    <property type="match status" value="1"/>
</dbReference>
<protein>
    <recommendedName>
        <fullName evidence="3">Cholesterol esterase</fullName>
    </recommendedName>
</protein>
<reference evidence="1 2" key="1">
    <citation type="submission" date="2020-08" db="EMBL/GenBank/DDBJ databases">
        <title>Genomic Encyclopedia of Type Strains, Phase IV (KMG-IV): sequencing the most valuable type-strain genomes for metagenomic binning, comparative biology and taxonomic classification.</title>
        <authorList>
            <person name="Goeker M."/>
        </authorList>
    </citation>
    <scope>NUCLEOTIDE SEQUENCE [LARGE SCALE GENOMIC DNA]</scope>
    <source>
        <strain evidence="1 2">DSM 45615</strain>
    </source>
</reference>
<name>A0A840PKG7_9ACTN</name>
<proteinExistence type="predicted"/>
<evidence type="ECO:0000313" key="2">
    <source>
        <dbReference type="Proteomes" id="UP000578449"/>
    </source>
</evidence>
<comment type="caution">
    <text evidence="1">The sequence shown here is derived from an EMBL/GenBank/DDBJ whole genome shotgun (WGS) entry which is preliminary data.</text>
</comment>
<evidence type="ECO:0000313" key="1">
    <source>
        <dbReference type="EMBL" id="MBB5139592.1"/>
    </source>
</evidence>
<dbReference type="EMBL" id="JACHGN010000031">
    <property type="protein sequence ID" value="MBB5139592.1"/>
    <property type="molecule type" value="Genomic_DNA"/>
</dbReference>
<dbReference type="Proteomes" id="UP000578449">
    <property type="component" value="Unassembled WGS sequence"/>
</dbReference>
<accession>A0A840PKG7</accession>
<organism evidence="1 2">
    <name type="scientific">Thermocatellispora tengchongensis</name>
    <dbReference type="NCBI Taxonomy" id="1073253"/>
    <lineage>
        <taxon>Bacteria</taxon>
        <taxon>Bacillati</taxon>
        <taxon>Actinomycetota</taxon>
        <taxon>Actinomycetes</taxon>
        <taxon>Streptosporangiales</taxon>
        <taxon>Streptosporangiaceae</taxon>
        <taxon>Thermocatellispora</taxon>
    </lineage>
</organism>
<sequence>MAGRAGMASASGGTAWRRFALALVPALTAAAVLAAVTGEGGVAASFSVSGQRFKVSADRLVGQGFAQYGDVVVTADGGRRPVLMSMIGRATLTGLCQSVLMPTPVGRVTFLLRAGRDGRPVEATNLVIDLHQLSGDAAFDDIEIGRDASTLDTPPGLAGRPGQVGQQAATVRISGLRQTAYAVNAGTFRLNGLRLSIERGDRECF</sequence>
<gene>
    <name evidence="1" type="ORF">HNP84_009356</name>
</gene>